<evidence type="ECO:0000256" key="3">
    <source>
        <dbReference type="ARBA" id="ARBA00022989"/>
    </source>
</evidence>
<dbReference type="Gene3D" id="1.20.1250.20">
    <property type="entry name" value="MFS general substrate transporter like domains"/>
    <property type="match status" value="1"/>
</dbReference>
<feature type="transmembrane region" description="Helical" evidence="5">
    <location>
        <begin position="110"/>
        <end position="129"/>
    </location>
</feature>
<comment type="subcellular location">
    <subcellularLocation>
        <location evidence="1">Membrane</location>
        <topology evidence="1">Multi-pass membrane protein</topology>
    </subcellularLocation>
</comment>
<feature type="transmembrane region" description="Helical" evidence="5">
    <location>
        <begin position="539"/>
        <end position="561"/>
    </location>
</feature>
<protein>
    <submittedName>
        <fullName evidence="7">MFS polyamine transporter</fullName>
    </submittedName>
</protein>
<dbReference type="InterPro" id="IPR011701">
    <property type="entry name" value="MFS"/>
</dbReference>
<keyword evidence="3 5" id="KW-1133">Transmembrane helix</keyword>
<feature type="transmembrane region" description="Helical" evidence="5">
    <location>
        <begin position="446"/>
        <end position="465"/>
    </location>
</feature>
<dbReference type="Proteomes" id="UP000807306">
    <property type="component" value="Unassembled WGS sequence"/>
</dbReference>
<accession>A0A9P6E9B1</accession>
<sequence length="586" mass="65325">MEKATHPDSLSSTPEDKSYPSLIVCASATPTILVAEEGVVVKSLEDVREPCLDPRVNLSKHDRPSEEDLDQGLTRQLSNLIMDSKSSSHSLEFAPGDMRNPANFTRRRKWAITAIACFFTMLICEDFPFELTSCGTLAHTRRLASAASAYNMGFPSMTKELQITNLEATAGLSLYAFGFGIVPLVTASLSEEFGRLPLYYVSTTMFAAMYIGIALAQNLPTLLVCRFIQGSFGSTGATMVGGTIADIWSAKERGLPMSAFSLSAIGGASLGPVFSGWVEMNPRLQWRWIQWIQLIICGCYLVILPFVLKETRSSILLTKIAKKLRKETGDNIYRARVEDERAKLSTLIWISCTRPIYLMFTEPVVLSFSLWIGFAWGIFFCMIERIYHNVRSIAVVFTTLHDFNMGQVGTVFVTMVIGCFLGLCSNTIQEAYYQKHFKRRGPEARLYLACYAAFILPIGMFIYAWCSFSKVHWISLAIAIVVFHWALFIIYLSVFSYLADCYGPFASSALAGQSLARNLAGTAFPLFTQQMYRNLTFKWANTLFGCIAALMIPIPFVLFLYGPSIRSRSRFSRAVMEAEGSSGKTL</sequence>
<organism evidence="7 8">
    <name type="scientific">Crepidotus variabilis</name>
    <dbReference type="NCBI Taxonomy" id="179855"/>
    <lineage>
        <taxon>Eukaryota</taxon>
        <taxon>Fungi</taxon>
        <taxon>Dikarya</taxon>
        <taxon>Basidiomycota</taxon>
        <taxon>Agaricomycotina</taxon>
        <taxon>Agaricomycetes</taxon>
        <taxon>Agaricomycetidae</taxon>
        <taxon>Agaricales</taxon>
        <taxon>Agaricineae</taxon>
        <taxon>Crepidotaceae</taxon>
        <taxon>Crepidotus</taxon>
    </lineage>
</organism>
<evidence type="ECO:0000256" key="2">
    <source>
        <dbReference type="ARBA" id="ARBA00022692"/>
    </source>
</evidence>
<feature type="transmembrane region" description="Helical" evidence="5">
    <location>
        <begin position="168"/>
        <end position="186"/>
    </location>
</feature>
<dbReference type="Pfam" id="PF07690">
    <property type="entry name" value="MFS_1"/>
    <property type="match status" value="1"/>
</dbReference>
<dbReference type="PANTHER" id="PTHR23502:SF134">
    <property type="entry name" value="MAJOR FACILITATOR SUPERFAMILY (MFS) PROFILE DOMAIN-CONTAINING PROTEIN-RELATED"/>
    <property type="match status" value="1"/>
</dbReference>
<name>A0A9P6E9B1_9AGAR</name>
<keyword evidence="4 5" id="KW-0472">Membrane</keyword>
<evidence type="ECO:0000313" key="7">
    <source>
        <dbReference type="EMBL" id="KAF9525113.1"/>
    </source>
</evidence>
<dbReference type="PANTHER" id="PTHR23502">
    <property type="entry name" value="MAJOR FACILITATOR SUPERFAMILY"/>
    <property type="match status" value="1"/>
</dbReference>
<keyword evidence="2 5" id="KW-0812">Transmembrane</keyword>
<feature type="transmembrane region" description="Helical" evidence="5">
    <location>
        <begin position="290"/>
        <end position="308"/>
    </location>
</feature>
<dbReference type="InterPro" id="IPR020846">
    <property type="entry name" value="MFS_dom"/>
</dbReference>
<proteinExistence type="predicted"/>
<dbReference type="OrthoDB" id="5376138at2759"/>
<comment type="caution">
    <text evidence="7">The sequence shown here is derived from an EMBL/GenBank/DDBJ whole genome shotgun (WGS) entry which is preliminary data.</text>
</comment>
<feature type="transmembrane region" description="Helical" evidence="5">
    <location>
        <begin position="471"/>
        <end position="498"/>
    </location>
</feature>
<feature type="transmembrane region" description="Helical" evidence="5">
    <location>
        <begin position="228"/>
        <end position="248"/>
    </location>
</feature>
<dbReference type="FunFam" id="1.20.1250.20:FF:000082">
    <property type="entry name" value="MFS multidrug transporter, putative"/>
    <property type="match status" value="1"/>
</dbReference>
<dbReference type="PROSITE" id="PS50850">
    <property type="entry name" value="MFS"/>
    <property type="match status" value="1"/>
</dbReference>
<evidence type="ECO:0000256" key="1">
    <source>
        <dbReference type="ARBA" id="ARBA00004141"/>
    </source>
</evidence>
<feature type="transmembrane region" description="Helical" evidence="5">
    <location>
        <begin position="198"/>
        <end position="216"/>
    </location>
</feature>
<feature type="domain" description="Major facilitator superfamily (MFS) profile" evidence="6">
    <location>
        <begin position="112"/>
        <end position="566"/>
    </location>
</feature>
<evidence type="ECO:0000256" key="5">
    <source>
        <dbReference type="SAM" id="Phobius"/>
    </source>
</evidence>
<dbReference type="EMBL" id="MU157888">
    <property type="protein sequence ID" value="KAF9525113.1"/>
    <property type="molecule type" value="Genomic_DNA"/>
</dbReference>
<dbReference type="InterPro" id="IPR036259">
    <property type="entry name" value="MFS_trans_sf"/>
</dbReference>
<dbReference type="SUPFAM" id="SSF103473">
    <property type="entry name" value="MFS general substrate transporter"/>
    <property type="match status" value="1"/>
</dbReference>
<feature type="transmembrane region" description="Helical" evidence="5">
    <location>
        <begin position="407"/>
        <end position="425"/>
    </location>
</feature>
<dbReference type="CDD" id="cd17323">
    <property type="entry name" value="MFS_Tpo1_MDR_like"/>
    <property type="match status" value="1"/>
</dbReference>
<evidence type="ECO:0000313" key="8">
    <source>
        <dbReference type="Proteomes" id="UP000807306"/>
    </source>
</evidence>
<dbReference type="AlphaFoldDB" id="A0A9P6E9B1"/>
<dbReference type="GO" id="GO:0005886">
    <property type="term" value="C:plasma membrane"/>
    <property type="evidence" value="ECO:0007669"/>
    <property type="project" value="TreeGrafter"/>
</dbReference>
<evidence type="ECO:0000256" key="4">
    <source>
        <dbReference type="ARBA" id="ARBA00023136"/>
    </source>
</evidence>
<dbReference type="GO" id="GO:0022857">
    <property type="term" value="F:transmembrane transporter activity"/>
    <property type="evidence" value="ECO:0007669"/>
    <property type="project" value="InterPro"/>
</dbReference>
<gene>
    <name evidence="7" type="ORF">CPB83DRAFT_885772</name>
</gene>
<reference evidence="7" key="1">
    <citation type="submission" date="2020-11" db="EMBL/GenBank/DDBJ databases">
        <authorList>
            <consortium name="DOE Joint Genome Institute"/>
            <person name="Ahrendt S."/>
            <person name="Riley R."/>
            <person name="Andreopoulos W."/>
            <person name="Labutti K."/>
            <person name="Pangilinan J."/>
            <person name="Ruiz-Duenas F.J."/>
            <person name="Barrasa J.M."/>
            <person name="Sanchez-Garcia M."/>
            <person name="Camarero S."/>
            <person name="Miyauchi S."/>
            <person name="Serrano A."/>
            <person name="Linde D."/>
            <person name="Babiker R."/>
            <person name="Drula E."/>
            <person name="Ayuso-Fernandez I."/>
            <person name="Pacheco R."/>
            <person name="Padilla G."/>
            <person name="Ferreira P."/>
            <person name="Barriuso J."/>
            <person name="Kellner H."/>
            <person name="Castanera R."/>
            <person name="Alfaro M."/>
            <person name="Ramirez L."/>
            <person name="Pisabarro A.G."/>
            <person name="Kuo A."/>
            <person name="Tritt A."/>
            <person name="Lipzen A."/>
            <person name="He G."/>
            <person name="Yan M."/>
            <person name="Ng V."/>
            <person name="Cullen D."/>
            <person name="Martin F."/>
            <person name="Rosso M.-N."/>
            <person name="Henrissat B."/>
            <person name="Hibbett D."/>
            <person name="Martinez A.T."/>
            <person name="Grigoriev I.V."/>
        </authorList>
    </citation>
    <scope>NUCLEOTIDE SEQUENCE</scope>
    <source>
        <strain evidence="7">CBS 506.95</strain>
    </source>
</reference>
<feature type="transmembrane region" description="Helical" evidence="5">
    <location>
        <begin position="364"/>
        <end position="387"/>
    </location>
</feature>
<evidence type="ECO:0000259" key="6">
    <source>
        <dbReference type="PROSITE" id="PS50850"/>
    </source>
</evidence>
<keyword evidence="8" id="KW-1185">Reference proteome</keyword>
<feature type="transmembrane region" description="Helical" evidence="5">
    <location>
        <begin position="260"/>
        <end position="278"/>
    </location>
</feature>